<evidence type="ECO:0000256" key="5">
    <source>
        <dbReference type="ARBA" id="ARBA00038286"/>
    </source>
</evidence>
<comment type="similarity">
    <text evidence="5">Belongs to the cyclophilin-type PPIase family. PPIL3 subfamily.</text>
</comment>
<dbReference type="PROSITE" id="PS00170">
    <property type="entry name" value="CSA_PPIASE_1"/>
    <property type="match status" value="1"/>
</dbReference>
<feature type="domain" description="PPIase cyclophilin-type" evidence="7">
    <location>
        <begin position="495"/>
        <end position="650"/>
    </location>
</feature>
<reference evidence="9" key="1">
    <citation type="submission" date="2016-11" db="UniProtKB">
        <authorList>
            <consortium name="WormBaseParasite"/>
        </authorList>
    </citation>
    <scope>IDENTIFICATION</scope>
</reference>
<comment type="catalytic activity">
    <reaction evidence="1">
        <text>[protein]-peptidylproline (omega=180) = [protein]-peptidylproline (omega=0)</text>
        <dbReference type="Rhea" id="RHEA:16237"/>
        <dbReference type="Rhea" id="RHEA-COMP:10747"/>
        <dbReference type="Rhea" id="RHEA-COMP:10748"/>
        <dbReference type="ChEBI" id="CHEBI:83833"/>
        <dbReference type="ChEBI" id="CHEBI:83834"/>
        <dbReference type="EC" id="5.2.1.8"/>
    </reaction>
</comment>
<keyword evidence="8" id="KW-1185">Reference proteome</keyword>
<dbReference type="GO" id="GO:0006457">
    <property type="term" value="P:protein folding"/>
    <property type="evidence" value="ECO:0007669"/>
    <property type="project" value="InterPro"/>
</dbReference>
<evidence type="ECO:0000256" key="1">
    <source>
        <dbReference type="ARBA" id="ARBA00000971"/>
    </source>
</evidence>
<dbReference type="Gene3D" id="2.40.100.10">
    <property type="entry name" value="Cyclophilin-like"/>
    <property type="match status" value="1"/>
</dbReference>
<protein>
    <recommendedName>
        <fullName evidence="2">peptidylprolyl isomerase</fullName>
        <ecNumber evidence="2">5.2.1.8</ecNumber>
    </recommendedName>
</protein>
<feature type="compositionally biased region" description="Polar residues" evidence="6">
    <location>
        <begin position="88"/>
        <end position="103"/>
    </location>
</feature>
<accession>A0A1I8GY39</accession>
<feature type="compositionally biased region" description="Basic and acidic residues" evidence="6">
    <location>
        <begin position="107"/>
        <end position="125"/>
    </location>
</feature>
<dbReference type="EC" id="5.2.1.8" evidence="2"/>
<dbReference type="SUPFAM" id="SSF50891">
    <property type="entry name" value="Cyclophilin-like"/>
    <property type="match status" value="1"/>
</dbReference>
<dbReference type="Pfam" id="PF00160">
    <property type="entry name" value="Pro_isomerase"/>
    <property type="match status" value="1"/>
</dbReference>
<keyword evidence="4" id="KW-0413">Isomerase</keyword>
<keyword evidence="3" id="KW-0697">Rotamase</keyword>
<dbReference type="AlphaFoldDB" id="A0A1I8GY39"/>
<dbReference type="PROSITE" id="PS50072">
    <property type="entry name" value="CSA_PPIASE_2"/>
    <property type="match status" value="1"/>
</dbReference>
<dbReference type="PANTHER" id="PTHR45625:SF2">
    <property type="entry name" value="PEPTIDYL-PROLYL CIS-TRANS ISOMERASE-LIKE 3"/>
    <property type="match status" value="1"/>
</dbReference>
<dbReference type="InterPro" id="IPR020892">
    <property type="entry name" value="Cyclophilin-type_PPIase_CS"/>
</dbReference>
<dbReference type="Proteomes" id="UP000095280">
    <property type="component" value="Unplaced"/>
</dbReference>
<dbReference type="GO" id="GO:0071013">
    <property type="term" value="C:catalytic step 2 spliceosome"/>
    <property type="evidence" value="ECO:0007669"/>
    <property type="project" value="TreeGrafter"/>
</dbReference>
<evidence type="ECO:0000256" key="4">
    <source>
        <dbReference type="ARBA" id="ARBA00023235"/>
    </source>
</evidence>
<dbReference type="PRINTS" id="PR00153">
    <property type="entry name" value="CSAPPISMRASE"/>
</dbReference>
<feature type="region of interest" description="Disordered" evidence="6">
    <location>
        <begin position="88"/>
        <end position="125"/>
    </location>
</feature>
<evidence type="ECO:0000256" key="6">
    <source>
        <dbReference type="SAM" id="MobiDB-lite"/>
    </source>
</evidence>
<dbReference type="FunFam" id="2.40.100.10:FF:000012">
    <property type="entry name" value="Peptidyl-prolyl cis-trans isomerase"/>
    <property type="match status" value="1"/>
</dbReference>
<dbReference type="PANTHER" id="PTHR45625">
    <property type="entry name" value="PEPTIDYL-PROLYL CIS-TRANS ISOMERASE-RELATED"/>
    <property type="match status" value="1"/>
</dbReference>
<evidence type="ECO:0000259" key="7">
    <source>
        <dbReference type="PROSITE" id="PS50072"/>
    </source>
</evidence>
<feature type="region of interest" description="Disordered" evidence="6">
    <location>
        <begin position="235"/>
        <end position="298"/>
    </location>
</feature>
<sequence length="661" mass="72823">VQTLTRELNIAKKVLTEELGDCGVTPVQLLSGQGGNWKGRQQQVLMLQARVRELEQRLKSAESTSSNLMMSTGATSLGYDAFSVGSAASTQRGVDNKSTTATAANRDLQRLQRERREAVERSEKELRELRDEREKLQERLDGAKARAKTLANDNKSLKSQVQTLLEKGRHDDELIASLMRQQERARTLLEEAIEARATLEKAAQGETARQAVQRDQEARVIDRLKEIVADKDAQIRKLQQQVSGRRSGDAGDEDNFDQPLPLPMPLTQKVERAVSARPRTASSSGGGADVGTDRSSGAGASASAAELAELRALLSACEVERDRLRELAGVQETRYQHLLDREAKSAAQLQSTMRRLALLERQLEKSSRQTGKTAQAHPGTSVAIEMPSDAELAALLSEDLAANKESVDRLRDALTACYEEAASLRRALQSALHSKNEDLKMLTDIISQTREQFLAAFKAFKARHGSAAALVCQRPRLDSKCSHINLGLNWNLGLALLAVTLHTDLGDIKLELECELCPKTCENFLALCATDYYNGCVFHRNIRGFIVQTGDPSNTGKGGSSIWGEKFKDEFHESLRHSQRGTVSMANNGPDMNGSQFFIAYAKQTMLDNKYTVFGKVIDGLSVLDRLEALPVDDKTYRPVKDVKINYVTVHANPIAENAAD</sequence>
<dbReference type="InterPro" id="IPR044666">
    <property type="entry name" value="Cyclophilin_A-like"/>
</dbReference>
<evidence type="ECO:0000313" key="8">
    <source>
        <dbReference type="Proteomes" id="UP000095280"/>
    </source>
</evidence>
<dbReference type="CDD" id="cd01928">
    <property type="entry name" value="Cyclophilin_PPIL3_like"/>
    <property type="match status" value="1"/>
</dbReference>
<evidence type="ECO:0000256" key="3">
    <source>
        <dbReference type="ARBA" id="ARBA00023110"/>
    </source>
</evidence>
<dbReference type="InterPro" id="IPR029000">
    <property type="entry name" value="Cyclophilin-like_dom_sf"/>
</dbReference>
<name>A0A1I8GY39_9PLAT</name>
<dbReference type="InterPro" id="IPR002130">
    <property type="entry name" value="Cyclophilin-type_PPIase_dom"/>
</dbReference>
<evidence type="ECO:0000313" key="9">
    <source>
        <dbReference type="WBParaSite" id="maker-uti_cns_0003614-snap-gene-0.20-mRNA-1"/>
    </source>
</evidence>
<evidence type="ECO:0000256" key="2">
    <source>
        <dbReference type="ARBA" id="ARBA00013194"/>
    </source>
</evidence>
<feature type="region of interest" description="Disordered" evidence="6">
    <location>
        <begin position="363"/>
        <end position="382"/>
    </location>
</feature>
<organism evidence="8 9">
    <name type="scientific">Macrostomum lignano</name>
    <dbReference type="NCBI Taxonomy" id="282301"/>
    <lineage>
        <taxon>Eukaryota</taxon>
        <taxon>Metazoa</taxon>
        <taxon>Spiralia</taxon>
        <taxon>Lophotrochozoa</taxon>
        <taxon>Platyhelminthes</taxon>
        <taxon>Rhabditophora</taxon>
        <taxon>Macrostomorpha</taxon>
        <taxon>Macrostomida</taxon>
        <taxon>Macrostomidae</taxon>
        <taxon>Macrostomum</taxon>
    </lineage>
</organism>
<dbReference type="WBParaSite" id="maker-uti_cns_0003614-snap-gene-0.20-mRNA-1">
    <property type="protein sequence ID" value="maker-uti_cns_0003614-snap-gene-0.20-mRNA-1"/>
    <property type="gene ID" value="maker-uti_cns_0003614-snap-gene-0.20"/>
</dbReference>
<dbReference type="GO" id="GO:0003755">
    <property type="term" value="F:peptidyl-prolyl cis-trans isomerase activity"/>
    <property type="evidence" value="ECO:0007669"/>
    <property type="project" value="UniProtKB-KW"/>
</dbReference>
<proteinExistence type="inferred from homology"/>